<dbReference type="InterPro" id="IPR023883">
    <property type="entry name" value="CHP03980_redox-disulphide"/>
</dbReference>
<organism evidence="2 3">
    <name type="scientific">Hydrogenothermus marinus</name>
    <dbReference type="NCBI Taxonomy" id="133270"/>
    <lineage>
        <taxon>Bacteria</taxon>
        <taxon>Pseudomonadati</taxon>
        <taxon>Aquificota</taxon>
        <taxon>Aquificia</taxon>
        <taxon>Aquificales</taxon>
        <taxon>Hydrogenothermaceae</taxon>
        <taxon>Hydrogenothermus</taxon>
    </lineage>
</organism>
<sequence length="75" mass="9037">MKNIKLTTTIEEVLNRFPETREFFESKGMYCWTCKGKKHETIFYSATYYGLDPEEFLNQLKEFIKSKQSKIKKIK</sequence>
<name>A0A3M0BL00_9AQUI</name>
<comment type="caution">
    <text evidence="2">The sequence shown here is derived from an EMBL/GenBank/DDBJ whole genome shotgun (WGS) entry which is preliminary data.</text>
</comment>
<dbReference type="InterPro" id="IPR038062">
    <property type="entry name" value="ScdA-like_N_sf"/>
</dbReference>
<dbReference type="RefSeq" id="WP_121922598.1">
    <property type="nucleotide sequence ID" value="NZ_REFO01000010.1"/>
</dbReference>
<evidence type="ECO:0000313" key="3">
    <source>
        <dbReference type="Proteomes" id="UP000280842"/>
    </source>
</evidence>
<dbReference type="EMBL" id="REFO01000010">
    <property type="protein sequence ID" value="RMA97837.1"/>
    <property type="molecule type" value="Genomic_DNA"/>
</dbReference>
<dbReference type="SUPFAM" id="SSF140683">
    <property type="entry name" value="SP0561-like"/>
    <property type="match status" value="1"/>
</dbReference>
<dbReference type="NCBIfam" id="TIGR03980">
    <property type="entry name" value="prismane_assoc"/>
    <property type="match status" value="1"/>
</dbReference>
<evidence type="ECO:0000313" key="2">
    <source>
        <dbReference type="EMBL" id="RMA97837.1"/>
    </source>
</evidence>
<dbReference type="Proteomes" id="UP000280842">
    <property type="component" value="Unassembled WGS sequence"/>
</dbReference>
<dbReference type="AlphaFoldDB" id="A0A3M0BL00"/>
<evidence type="ECO:0000259" key="1">
    <source>
        <dbReference type="Pfam" id="PF08984"/>
    </source>
</evidence>
<dbReference type="OrthoDB" id="15017at2"/>
<proteinExistence type="predicted"/>
<feature type="domain" description="DUF1858" evidence="1">
    <location>
        <begin position="4"/>
        <end position="56"/>
    </location>
</feature>
<dbReference type="InterPro" id="IPR015077">
    <property type="entry name" value="DUF1858"/>
</dbReference>
<reference evidence="2 3" key="1">
    <citation type="submission" date="2018-10" db="EMBL/GenBank/DDBJ databases">
        <title>Genomic Encyclopedia of Archaeal and Bacterial Type Strains, Phase II (KMG-II): from individual species to whole genera.</title>
        <authorList>
            <person name="Goeker M."/>
        </authorList>
    </citation>
    <scope>NUCLEOTIDE SEQUENCE [LARGE SCALE GENOMIC DNA]</scope>
    <source>
        <strain evidence="2 3">VM1</strain>
    </source>
</reference>
<gene>
    <name evidence="2" type="ORF">CLV39_0466</name>
</gene>
<keyword evidence="3" id="KW-1185">Reference proteome</keyword>
<dbReference type="Pfam" id="PF08984">
    <property type="entry name" value="DUF1858"/>
    <property type="match status" value="1"/>
</dbReference>
<protein>
    <submittedName>
        <fullName evidence="2">Hybrid cluster-associated redox disulfide protein</fullName>
    </submittedName>
</protein>
<accession>A0A3M0BL00</accession>
<dbReference type="Gene3D" id="1.10.3910.10">
    <property type="entry name" value="SP0561-like"/>
    <property type="match status" value="1"/>
</dbReference>